<dbReference type="PANTHER" id="PTHR10704">
    <property type="entry name" value="CARBOHYDRATE SULFOTRANSFERASE"/>
    <property type="match status" value="1"/>
</dbReference>
<dbReference type="Proteomes" id="UP001381693">
    <property type="component" value="Unassembled WGS sequence"/>
</dbReference>
<dbReference type="GO" id="GO:0006044">
    <property type="term" value="P:N-acetylglucosamine metabolic process"/>
    <property type="evidence" value="ECO:0007669"/>
    <property type="project" value="TreeGrafter"/>
</dbReference>
<dbReference type="AlphaFoldDB" id="A0AAN8WGN5"/>
<proteinExistence type="predicted"/>
<evidence type="ECO:0000313" key="2">
    <source>
        <dbReference type="Proteomes" id="UP001381693"/>
    </source>
</evidence>
<gene>
    <name evidence="1" type="ORF">SK128_019105</name>
</gene>
<dbReference type="SUPFAM" id="SSF52540">
    <property type="entry name" value="P-loop containing nucleoside triphosphate hydrolases"/>
    <property type="match status" value="1"/>
</dbReference>
<keyword evidence="2" id="KW-1185">Reference proteome</keyword>
<evidence type="ECO:0000313" key="1">
    <source>
        <dbReference type="EMBL" id="KAK7014784.1"/>
    </source>
</evidence>
<dbReference type="Gene3D" id="3.40.50.300">
    <property type="entry name" value="P-loop containing nucleotide triphosphate hydrolases"/>
    <property type="match status" value="1"/>
</dbReference>
<accession>A0AAN8WGN5</accession>
<reference evidence="1 2" key="1">
    <citation type="submission" date="2023-11" db="EMBL/GenBank/DDBJ databases">
        <title>Halocaridina rubra genome assembly.</title>
        <authorList>
            <person name="Smith C."/>
        </authorList>
    </citation>
    <scope>NUCLEOTIDE SEQUENCE [LARGE SCALE GENOMIC DNA]</scope>
    <source>
        <strain evidence="1">EP-1</strain>
        <tissue evidence="1">Whole</tissue>
    </source>
</reference>
<name>A0AAN8WGN5_HALRR</name>
<protein>
    <recommendedName>
        <fullName evidence="3">Sulfotransferase domain-containing protein</fullName>
    </recommendedName>
</protein>
<sequence length="165" mass="19200">MKNLTINNTLRGNNSGVKRSTIDSYQQVIRIRMSWIKVLLDDPYIDLKIIHLVRDPRATIISRSRTFHSQGLHASFHCQLIETDLRMTPLLMKGYPGKIMGITYEDFCMDPKGKATELWRFITNDKNSPLPTAWLQYITKHTSPPATKKDYAYSTYRNTSIEYQQ</sequence>
<dbReference type="EMBL" id="JAXCGZ010023252">
    <property type="protein sequence ID" value="KAK7014784.1"/>
    <property type="molecule type" value="Genomic_DNA"/>
</dbReference>
<dbReference type="InterPro" id="IPR027417">
    <property type="entry name" value="P-loop_NTPase"/>
</dbReference>
<dbReference type="Pfam" id="PF13469">
    <property type="entry name" value="Sulfotransfer_3"/>
    <property type="match status" value="1"/>
</dbReference>
<organism evidence="1 2">
    <name type="scientific">Halocaridina rubra</name>
    <name type="common">Hawaiian red shrimp</name>
    <dbReference type="NCBI Taxonomy" id="373956"/>
    <lineage>
        <taxon>Eukaryota</taxon>
        <taxon>Metazoa</taxon>
        <taxon>Ecdysozoa</taxon>
        <taxon>Arthropoda</taxon>
        <taxon>Crustacea</taxon>
        <taxon>Multicrustacea</taxon>
        <taxon>Malacostraca</taxon>
        <taxon>Eumalacostraca</taxon>
        <taxon>Eucarida</taxon>
        <taxon>Decapoda</taxon>
        <taxon>Pleocyemata</taxon>
        <taxon>Caridea</taxon>
        <taxon>Atyoidea</taxon>
        <taxon>Atyidae</taxon>
        <taxon>Halocaridina</taxon>
    </lineage>
</organism>
<dbReference type="InterPro" id="IPR051135">
    <property type="entry name" value="Gal/GlcNAc/GalNAc_ST"/>
</dbReference>
<comment type="caution">
    <text evidence="1">The sequence shown here is derived from an EMBL/GenBank/DDBJ whole genome shotgun (WGS) entry which is preliminary data.</text>
</comment>
<evidence type="ECO:0008006" key="3">
    <source>
        <dbReference type="Google" id="ProtNLM"/>
    </source>
</evidence>
<dbReference type="GO" id="GO:0001517">
    <property type="term" value="F:N-acetylglucosamine 6-O-sulfotransferase activity"/>
    <property type="evidence" value="ECO:0007669"/>
    <property type="project" value="TreeGrafter"/>
</dbReference>
<dbReference type="PANTHER" id="PTHR10704:SF44">
    <property type="entry name" value="LD35051P-RELATED"/>
    <property type="match status" value="1"/>
</dbReference>
<dbReference type="GO" id="GO:0006790">
    <property type="term" value="P:sulfur compound metabolic process"/>
    <property type="evidence" value="ECO:0007669"/>
    <property type="project" value="TreeGrafter"/>
</dbReference>